<dbReference type="InterPro" id="IPR036390">
    <property type="entry name" value="WH_DNA-bd_sf"/>
</dbReference>
<keyword evidence="2 7" id="KW-0805">Transcription regulation</keyword>
<dbReference type="Pfam" id="PF02186">
    <property type="entry name" value="TFIIE_beta"/>
    <property type="match status" value="1"/>
</dbReference>
<feature type="compositionally biased region" description="Basic residues" evidence="8">
    <location>
        <begin position="250"/>
        <end position="267"/>
    </location>
</feature>
<evidence type="ECO:0000313" key="10">
    <source>
        <dbReference type="Proteomes" id="UP000694867"/>
    </source>
</evidence>
<sequence length="280" mass="32322">MDPALLKDREAFKKRAVAVPVVENRKRETTPKDVKKRPAIPSKSFEPPPPKDPFRYKSVSGTGNSFSVLAKIVKYMKTRHLEGETHELSLDEILDETSQMDVGTRQKTWLEQEALKSNPKIEVTEDGKYKFRPPYNIRDRRSLFKLLEKHDQRGLGGILLDDIRESMAHVDVVLKKLEDSVLYVTRPTDKKVVLFYNDKSVQLNVDEYLQKVLRSVATDGVDDAKIEEYLKKRGIHSMQDNGSKKVNPILKRKRAAPKKARQYKRHNEHLGDVLQEYNEG</sequence>
<feature type="region of interest" description="Disordered" evidence="8">
    <location>
        <begin position="238"/>
        <end position="280"/>
    </location>
</feature>
<evidence type="ECO:0000256" key="4">
    <source>
        <dbReference type="ARBA" id="ARBA00023163"/>
    </source>
</evidence>
<evidence type="ECO:0000256" key="5">
    <source>
        <dbReference type="ARBA" id="ARBA00023242"/>
    </source>
</evidence>
<dbReference type="GO" id="GO:0001097">
    <property type="term" value="F:TFIIH-class transcription factor complex binding"/>
    <property type="evidence" value="ECO:0007669"/>
    <property type="project" value="TreeGrafter"/>
</dbReference>
<dbReference type="PANTHER" id="PTHR12716:SF8">
    <property type="entry name" value="TRANSCRIPTION INITIATION FACTOR IIE SUBUNIT BETA"/>
    <property type="match status" value="1"/>
</dbReference>
<dbReference type="PANTHER" id="PTHR12716">
    <property type="entry name" value="TRANSCRIPTION INITIATION FACTOR IIE, BETA SUBUNIT"/>
    <property type="match status" value="1"/>
</dbReference>
<comment type="function">
    <text evidence="6 7">Recruits TFIIH to the initiation complex and stimulates the RNA polymerase II C-terminal domain kinase and DNA-dependent ATPase activities of TFIIH. Both TFIIH and TFIIE are required for promoter clearance by RNA polymerase.</text>
</comment>
<keyword evidence="4 7" id="KW-0804">Transcription</keyword>
<protein>
    <recommendedName>
        <fullName evidence="7">Transcription initiation factor IIE subunit beta</fullName>
    </recommendedName>
</protein>
<dbReference type="AlphaFoldDB" id="A0AAJ6QU65"/>
<organism evidence="10 11">
    <name type="scientific">Galendromus occidentalis</name>
    <name type="common">western predatory mite</name>
    <dbReference type="NCBI Taxonomy" id="34638"/>
    <lineage>
        <taxon>Eukaryota</taxon>
        <taxon>Metazoa</taxon>
        <taxon>Ecdysozoa</taxon>
        <taxon>Arthropoda</taxon>
        <taxon>Chelicerata</taxon>
        <taxon>Arachnida</taxon>
        <taxon>Acari</taxon>
        <taxon>Parasitiformes</taxon>
        <taxon>Mesostigmata</taxon>
        <taxon>Gamasina</taxon>
        <taxon>Phytoseioidea</taxon>
        <taxon>Phytoseiidae</taxon>
        <taxon>Typhlodrominae</taxon>
        <taxon>Galendromus</taxon>
    </lineage>
</organism>
<evidence type="ECO:0000256" key="2">
    <source>
        <dbReference type="ARBA" id="ARBA00023015"/>
    </source>
</evidence>
<dbReference type="FunFam" id="1.10.10.10:FF:000177">
    <property type="entry name" value="Transcription initiation factor IIE subunit beta"/>
    <property type="match status" value="1"/>
</dbReference>
<evidence type="ECO:0000256" key="7">
    <source>
        <dbReference type="PIRNR" id="PIRNR016398"/>
    </source>
</evidence>
<dbReference type="GeneID" id="100897691"/>
<evidence type="ECO:0000256" key="1">
    <source>
        <dbReference type="ARBA" id="ARBA00004123"/>
    </source>
</evidence>
<evidence type="ECO:0000256" key="3">
    <source>
        <dbReference type="ARBA" id="ARBA00023125"/>
    </source>
</evidence>
<keyword evidence="5 7" id="KW-0539">Nucleus</keyword>
<name>A0AAJ6QU65_9ACAR</name>
<accession>A0AAJ6QU65</accession>
<proteinExistence type="inferred from homology"/>
<keyword evidence="10" id="KW-1185">Reference proteome</keyword>
<dbReference type="GO" id="GO:0005673">
    <property type="term" value="C:transcription factor TFIIE complex"/>
    <property type="evidence" value="ECO:0007669"/>
    <property type="project" value="UniProtKB-UniRule"/>
</dbReference>
<dbReference type="PIRSF" id="PIRSF016398">
    <property type="entry name" value="TFIIE-beta"/>
    <property type="match status" value="1"/>
</dbReference>
<dbReference type="KEGG" id="goe:100897691"/>
<dbReference type="InterPro" id="IPR040501">
    <property type="entry name" value="TFA2_Winged_2"/>
</dbReference>
<dbReference type="PROSITE" id="PS51351">
    <property type="entry name" value="TFIIE_BETA_C"/>
    <property type="match status" value="1"/>
</dbReference>
<dbReference type="SUPFAM" id="SSF46785">
    <property type="entry name" value="Winged helix' DNA-binding domain"/>
    <property type="match status" value="1"/>
</dbReference>
<dbReference type="InterPro" id="IPR016656">
    <property type="entry name" value="TFIIE-bsu"/>
</dbReference>
<feature type="domain" description="TFIIE beta" evidence="9">
    <location>
        <begin position="50"/>
        <end position="138"/>
    </location>
</feature>
<feature type="compositionally biased region" description="Basic and acidic residues" evidence="8">
    <location>
        <begin position="23"/>
        <end position="33"/>
    </location>
</feature>
<evidence type="ECO:0000256" key="8">
    <source>
        <dbReference type="SAM" id="MobiDB-lite"/>
    </source>
</evidence>
<comment type="subunit">
    <text evidence="7">Tetramer of two alpha and two beta chains.</text>
</comment>
<dbReference type="GO" id="GO:0006367">
    <property type="term" value="P:transcription initiation at RNA polymerase II promoter"/>
    <property type="evidence" value="ECO:0007669"/>
    <property type="project" value="UniProtKB-UniRule"/>
</dbReference>
<dbReference type="GO" id="GO:0003677">
    <property type="term" value="F:DNA binding"/>
    <property type="evidence" value="ECO:0007669"/>
    <property type="project" value="UniProtKB-UniRule"/>
</dbReference>
<dbReference type="Pfam" id="PF18121">
    <property type="entry name" value="TFA2_Winged_2"/>
    <property type="match status" value="1"/>
</dbReference>
<dbReference type="RefSeq" id="XP_003744019.1">
    <property type="nucleotide sequence ID" value="XM_003743971.2"/>
</dbReference>
<dbReference type="CTD" id="38527"/>
<keyword evidence="3 7" id="KW-0238">DNA-binding</keyword>
<gene>
    <name evidence="11" type="primary">LOC100897691</name>
</gene>
<evidence type="ECO:0000259" key="9">
    <source>
        <dbReference type="PROSITE" id="PS51351"/>
    </source>
</evidence>
<reference evidence="11" key="1">
    <citation type="submission" date="2025-08" db="UniProtKB">
        <authorList>
            <consortium name="RefSeq"/>
        </authorList>
    </citation>
    <scope>IDENTIFICATION</scope>
</reference>
<feature type="region of interest" description="Disordered" evidence="8">
    <location>
        <begin position="22"/>
        <end position="58"/>
    </location>
</feature>
<dbReference type="Gene3D" id="1.10.10.10">
    <property type="entry name" value="Winged helix-like DNA-binding domain superfamily/Winged helix DNA-binding domain"/>
    <property type="match status" value="1"/>
</dbReference>
<dbReference type="InterPro" id="IPR036388">
    <property type="entry name" value="WH-like_DNA-bd_sf"/>
</dbReference>
<dbReference type="CDD" id="cd07977">
    <property type="entry name" value="TFIIE_beta_winged_helix"/>
    <property type="match status" value="1"/>
</dbReference>
<comment type="similarity">
    <text evidence="7">Belongs to the TFIIE beta subunit family.</text>
</comment>
<comment type="subcellular location">
    <subcellularLocation>
        <location evidence="1 7">Nucleus</location>
    </subcellularLocation>
</comment>
<evidence type="ECO:0000313" key="11">
    <source>
        <dbReference type="RefSeq" id="XP_003744019.1"/>
    </source>
</evidence>
<dbReference type="Proteomes" id="UP000694867">
    <property type="component" value="Unplaced"/>
</dbReference>
<dbReference type="InterPro" id="IPR003166">
    <property type="entry name" value="TFIIE_bsu_DNA-bd"/>
</dbReference>
<evidence type="ECO:0000256" key="6">
    <source>
        <dbReference type="ARBA" id="ARBA00025581"/>
    </source>
</evidence>